<organism evidence="1 2">
    <name type="scientific">Elysia crispata</name>
    <name type="common">lettuce slug</name>
    <dbReference type="NCBI Taxonomy" id="231223"/>
    <lineage>
        <taxon>Eukaryota</taxon>
        <taxon>Metazoa</taxon>
        <taxon>Spiralia</taxon>
        <taxon>Lophotrochozoa</taxon>
        <taxon>Mollusca</taxon>
        <taxon>Gastropoda</taxon>
        <taxon>Heterobranchia</taxon>
        <taxon>Euthyneura</taxon>
        <taxon>Panpulmonata</taxon>
        <taxon>Sacoglossa</taxon>
        <taxon>Placobranchoidea</taxon>
        <taxon>Plakobranchidae</taxon>
        <taxon>Elysia</taxon>
    </lineage>
</organism>
<evidence type="ECO:0000313" key="1">
    <source>
        <dbReference type="EMBL" id="KAK3757762.1"/>
    </source>
</evidence>
<proteinExistence type="predicted"/>
<gene>
    <name evidence="1" type="ORF">RRG08_027124</name>
</gene>
<evidence type="ECO:0000313" key="2">
    <source>
        <dbReference type="Proteomes" id="UP001283361"/>
    </source>
</evidence>
<keyword evidence="2" id="KW-1185">Reference proteome</keyword>
<name>A0AAE0YVF4_9GAST</name>
<sequence length="218" mass="24621">MAQGVAQLIWIARIFPTPQTMFEDPEDASTVFTKRSRQTICMFRGHKEVSLRNATQMDSEKHVLMDRTWRHTSESAPRVGMSPREWSSYTTVGQGLLTAQLNRVFLQRSWTGSSYSTVGQDLLTVHLDKVFLHHSWTGSSHSIVGQCLLTAKLDRVLLQHSWTGSSYSSFGQILLTAQLDKGRLTAQLDRVFLQHSWTGSSYSTVGQGLLTTQLDRIF</sequence>
<dbReference type="AlphaFoldDB" id="A0AAE0YVF4"/>
<dbReference type="Proteomes" id="UP001283361">
    <property type="component" value="Unassembled WGS sequence"/>
</dbReference>
<accession>A0AAE0YVF4</accession>
<comment type="caution">
    <text evidence="1">The sequence shown here is derived from an EMBL/GenBank/DDBJ whole genome shotgun (WGS) entry which is preliminary data.</text>
</comment>
<reference evidence="1" key="1">
    <citation type="journal article" date="2023" name="G3 (Bethesda)">
        <title>A reference genome for the long-term kleptoplast-retaining sea slug Elysia crispata morphotype clarki.</title>
        <authorList>
            <person name="Eastman K.E."/>
            <person name="Pendleton A.L."/>
            <person name="Shaikh M.A."/>
            <person name="Suttiyut T."/>
            <person name="Ogas R."/>
            <person name="Tomko P."/>
            <person name="Gavelis G."/>
            <person name="Widhalm J.R."/>
            <person name="Wisecaver J.H."/>
        </authorList>
    </citation>
    <scope>NUCLEOTIDE SEQUENCE</scope>
    <source>
        <strain evidence="1">ECLA1</strain>
    </source>
</reference>
<protein>
    <submittedName>
        <fullName evidence="1">Uncharacterized protein</fullName>
    </submittedName>
</protein>
<dbReference type="EMBL" id="JAWDGP010005328">
    <property type="protein sequence ID" value="KAK3757762.1"/>
    <property type="molecule type" value="Genomic_DNA"/>
</dbReference>